<evidence type="ECO:0000256" key="5">
    <source>
        <dbReference type="ARBA" id="ARBA00022833"/>
    </source>
</evidence>
<feature type="domain" description="C2H2-type" evidence="12">
    <location>
        <begin position="603"/>
        <end position="630"/>
    </location>
</feature>
<feature type="domain" description="C2H2-type" evidence="12">
    <location>
        <begin position="942"/>
        <end position="970"/>
    </location>
</feature>
<keyword evidence="6" id="KW-0805">Transcription regulation</keyword>
<feature type="domain" description="C2H2-type" evidence="12">
    <location>
        <begin position="884"/>
        <end position="911"/>
    </location>
</feature>
<feature type="compositionally biased region" description="Basic and acidic residues" evidence="11">
    <location>
        <begin position="1"/>
        <end position="11"/>
    </location>
</feature>
<feature type="compositionally biased region" description="Basic and acidic residues" evidence="11">
    <location>
        <begin position="372"/>
        <end position="381"/>
    </location>
</feature>
<feature type="region of interest" description="Disordered" evidence="11">
    <location>
        <begin position="501"/>
        <end position="540"/>
    </location>
</feature>
<feature type="domain" description="C2H2-type" evidence="12">
    <location>
        <begin position="659"/>
        <end position="686"/>
    </location>
</feature>
<feature type="domain" description="C2H2-type" evidence="12">
    <location>
        <begin position="855"/>
        <end position="883"/>
    </location>
</feature>
<evidence type="ECO:0000256" key="2">
    <source>
        <dbReference type="ARBA" id="ARBA00022723"/>
    </source>
</evidence>
<dbReference type="Pfam" id="PF00096">
    <property type="entry name" value="zf-C2H2"/>
    <property type="match status" value="10"/>
</dbReference>
<feature type="region of interest" description="Disordered" evidence="11">
    <location>
        <begin position="56"/>
        <end position="82"/>
    </location>
</feature>
<feature type="domain" description="C2H2-type" evidence="12">
    <location>
        <begin position="799"/>
        <end position="826"/>
    </location>
</feature>
<evidence type="ECO:0000256" key="8">
    <source>
        <dbReference type="ARBA" id="ARBA00023163"/>
    </source>
</evidence>
<dbReference type="InterPro" id="IPR050752">
    <property type="entry name" value="C2H2-ZF_domain"/>
</dbReference>
<dbReference type="PROSITE" id="PS50157">
    <property type="entry name" value="ZINC_FINGER_C2H2_2"/>
    <property type="match status" value="15"/>
</dbReference>
<feature type="region of interest" description="Disordered" evidence="11">
    <location>
        <begin position="363"/>
        <end position="386"/>
    </location>
</feature>
<sequence>MLNVDKKRKENTMFSSGQDFNDDSAMEKESCCQLNVCTPTDNGEDVKPDVFPVVKTEPCGSPRSCCSSDSDSTDRDPVKPDIRSGESVVKEEFGSSSMLELEEEKPAAIESESFKGEIKQDVEADLPCDVTDVCQPVENECIDIEIDRDEPLFSFPEEENTKTEECQKCRPTCFLKEEPQLGLFPNHCPEVKTELDLDDDRLNVKQGEENIETKVTCVKCTCVLKDEPQLGLFPNHRLEMKQEIENNVNVKQEVLEEECGSMLDCYNEAEEIQQQIADVTSLCAGQSSHAGTDHADVVTGDGSTLSFSADSALLENNVANSGYAVLAGSDQGGVPYDHSLATSTHPATQQYLLERHGVGPSCDVVDTSQIGDQRKDDRASEETTSSIHNPEKKVFDLYLSREYDKDMCSKSAVNDGQKQKGYASEITMVMANTTSGTEHVCHIFTQASEEKPLKERTTVKLNEPSCDYSPDIVRQSTSDISDLGFSSTSCSQSLVPSTNCTQSSGGALPQQLHRETPPGQDSNAVPDGPKSATGKRISAGEKEKPYKCDVCGAGYIHARSLNRHKRIHLEENPYKCEVCCEKFAESIHLKSHKRTHAMKEKLYHCEICGVGLKNEIKLQSHKRKHTGEKPFQCKVCGRQFAEPGGLKSHEIIHSGEKPYKCEVCDKRFARKQDLRIHGTTHTGQKPYKCEVCDAVFAQCSDLKIHKRTHTGEKPYGCDVCGAKFAKSGSLKSHRKLHSGEKPYKCEDCDRRFARASGLKSHRKRHSGEKPYKCEVCGIGFTLRQYLIVHTRTHTGEKPYKCKVCGLRFINTANLHAHEKTHSGEKPYGCEVCGKQFALKSYLKRHKKTHTGEKSFKCEVCGKWFTSRYGLKTHYERTHSQEKPYGCEVCGVRFAQGDRLTVHMRTHAGGKPYPYKCEVCGVKFPKSSRLTAHMRTHTREKPYKCEICGAEFTQKLNLLIHEKIIHTRKTLQL</sequence>
<accession>A0ABM0K7K1</accession>
<dbReference type="Gene3D" id="3.30.160.60">
    <property type="entry name" value="Classic Zinc Finger"/>
    <property type="match status" value="15"/>
</dbReference>
<evidence type="ECO:0000256" key="11">
    <source>
        <dbReference type="SAM" id="MobiDB-lite"/>
    </source>
</evidence>
<feature type="domain" description="C2H2-type" evidence="12">
    <location>
        <begin position="631"/>
        <end position="658"/>
    </location>
</feature>
<keyword evidence="2" id="KW-0479">Metal-binding</keyword>
<dbReference type="SMART" id="SM00355">
    <property type="entry name" value="ZnF_C2H2"/>
    <property type="match status" value="15"/>
</dbReference>
<organism evidence="13 14">
    <name type="scientific">Aplysia californica</name>
    <name type="common">California sea hare</name>
    <dbReference type="NCBI Taxonomy" id="6500"/>
    <lineage>
        <taxon>Eukaryota</taxon>
        <taxon>Metazoa</taxon>
        <taxon>Spiralia</taxon>
        <taxon>Lophotrochozoa</taxon>
        <taxon>Mollusca</taxon>
        <taxon>Gastropoda</taxon>
        <taxon>Heterobranchia</taxon>
        <taxon>Euthyneura</taxon>
        <taxon>Tectipleura</taxon>
        <taxon>Aplysiida</taxon>
        <taxon>Aplysioidea</taxon>
        <taxon>Aplysiidae</taxon>
        <taxon>Aplysia</taxon>
    </lineage>
</organism>
<feature type="compositionally biased region" description="Basic and acidic residues" evidence="11">
    <location>
        <begin position="72"/>
        <end position="82"/>
    </location>
</feature>
<dbReference type="SUPFAM" id="SSF57667">
    <property type="entry name" value="beta-beta-alpha zinc fingers"/>
    <property type="match status" value="8"/>
</dbReference>
<keyword evidence="3" id="KW-0677">Repeat</keyword>
<feature type="region of interest" description="Disordered" evidence="11">
    <location>
        <begin position="1"/>
        <end position="24"/>
    </location>
</feature>
<keyword evidence="5" id="KW-0862">Zinc</keyword>
<comment type="subcellular location">
    <subcellularLocation>
        <location evidence="1">Nucleus</location>
    </subcellularLocation>
</comment>
<dbReference type="RefSeq" id="XP_005110626.2">
    <property type="nucleotide sequence ID" value="XM_005110569.3"/>
</dbReference>
<keyword evidence="9" id="KW-0539">Nucleus</keyword>
<dbReference type="InterPro" id="IPR013087">
    <property type="entry name" value="Znf_C2H2_type"/>
</dbReference>
<feature type="compositionally biased region" description="Low complexity" evidence="11">
    <location>
        <begin position="61"/>
        <end position="70"/>
    </location>
</feature>
<keyword evidence="7" id="KW-0238">DNA-binding</keyword>
<dbReference type="PROSITE" id="PS00028">
    <property type="entry name" value="ZINC_FINGER_C2H2_1"/>
    <property type="match status" value="15"/>
</dbReference>
<proteinExistence type="predicted"/>
<evidence type="ECO:0000256" key="10">
    <source>
        <dbReference type="PROSITE-ProRule" id="PRU00042"/>
    </source>
</evidence>
<dbReference type="PANTHER" id="PTHR24384">
    <property type="entry name" value="FINGER PUTATIVE TRANSCRIPTION FACTOR FAMILY-RELATED"/>
    <property type="match status" value="1"/>
</dbReference>
<evidence type="ECO:0000256" key="7">
    <source>
        <dbReference type="ARBA" id="ARBA00023125"/>
    </source>
</evidence>
<evidence type="ECO:0000256" key="4">
    <source>
        <dbReference type="ARBA" id="ARBA00022771"/>
    </source>
</evidence>
<reference evidence="14" key="1">
    <citation type="submission" date="2025-08" db="UniProtKB">
        <authorList>
            <consortium name="RefSeq"/>
        </authorList>
    </citation>
    <scope>IDENTIFICATION</scope>
</reference>
<evidence type="ECO:0000313" key="13">
    <source>
        <dbReference type="Proteomes" id="UP000694888"/>
    </source>
</evidence>
<dbReference type="PANTHER" id="PTHR24384:SF189">
    <property type="entry name" value="C2H2-TYPE DOMAIN-CONTAINING PROTEIN-RELATED"/>
    <property type="match status" value="1"/>
</dbReference>
<evidence type="ECO:0000256" key="1">
    <source>
        <dbReference type="ARBA" id="ARBA00004123"/>
    </source>
</evidence>
<dbReference type="Pfam" id="PF13894">
    <property type="entry name" value="zf-C2H2_4"/>
    <property type="match status" value="1"/>
</dbReference>
<evidence type="ECO:0000256" key="6">
    <source>
        <dbReference type="ARBA" id="ARBA00023015"/>
    </source>
</evidence>
<dbReference type="Proteomes" id="UP000694888">
    <property type="component" value="Unplaced"/>
</dbReference>
<gene>
    <name evidence="14" type="primary">LOC101862538</name>
</gene>
<evidence type="ECO:0000259" key="12">
    <source>
        <dbReference type="PROSITE" id="PS50157"/>
    </source>
</evidence>
<dbReference type="GeneID" id="101862538"/>
<feature type="domain" description="C2H2-type" evidence="12">
    <location>
        <begin position="687"/>
        <end position="714"/>
    </location>
</feature>
<protein>
    <submittedName>
        <fullName evidence="14">Zinc finger and SCAN domain-containing protein 2</fullName>
    </submittedName>
</protein>
<feature type="domain" description="C2H2-type" evidence="12">
    <location>
        <begin position="546"/>
        <end position="573"/>
    </location>
</feature>
<feature type="domain" description="C2H2-type" evidence="12">
    <location>
        <begin position="743"/>
        <end position="770"/>
    </location>
</feature>
<evidence type="ECO:0000256" key="3">
    <source>
        <dbReference type="ARBA" id="ARBA00022737"/>
    </source>
</evidence>
<name>A0ABM0K7K1_APLCA</name>
<feature type="domain" description="C2H2-type" evidence="12">
    <location>
        <begin position="914"/>
        <end position="941"/>
    </location>
</feature>
<dbReference type="InterPro" id="IPR036236">
    <property type="entry name" value="Znf_C2H2_sf"/>
</dbReference>
<evidence type="ECO:0000313" key="14">
    <source>
        <dbReference type="RefSeq" id="XP_005110626.2"/>
    </source>
</evidence>
<feature type="domain" description="C2H2-type" evidence="12">
    <location>
        <begin position="574"/>
        <end position="601"/>
    </location>
</feature>
<feature type="domain" description="C2H2-type" evidence="12">
    <location>
        <begin position="771"/>
        <end position="798"/>
    </location>
</feature>
<evidence type="ECO:0000256" key="9">
    <source>
        <dbReference type="ARBA" id="ARBA00023242"/>
    </source>
</evidence>
<feature type="domain" description="C2H2-type" evidence="12">
    <location>
        <begin position="715"/>
        <end position="742"/>
    </location>
</feature>
<keyword evidence="8" id="KW-0804">Transcription</keyword>
<keyword evidence="13" id="KW-1185">Reference proteome</keyword>
<feature type="domain" description="C2H2-type" evidence="12">
    <location>
        <begin position="827"/>
        <end position="854"/>
    </location>
</feature>
<keyword evidence="4 10" id="KW-0863">Zinc-finger</keyword>